<sequence>MAAGAEDALYEIRRHASGSHVIPHEGYQGAATSSGGSDAGGGVLSYLSLQGVSKLRERWTRYSALGRSRQRKRADGVALFVSPNAEYVSVTVGNRIIILRKRDGYASPCGVYTNNDRITFFTNGAWLEAQGIFGVVDDLSTLYLIKENGDLLARRTCDQLKLSSSIIDLVVQDGSSLLRPGFYIFTSDCMVHRFDYTQGPEASLCEVPISTKDVMSARTMQLPRSLSCIDYDEHHSLFVLAADSNVSFSSNSYSGTYFLHLLHVDGNLELSLSFKSLQLEGVFSPLKDQKTFVSSPKIRISPQGKHIATLDLVGSVNLFALDGDKHTFSLHTLGNCRHLIDVKDISWWTDNVLMLVRADGSISMYSITENDVVSKDAVLSTPLLEKAKATEGHVFILQSSRYERNTPANKQMDSDLEPNQPSGSGEHQQTEMDRMFWSLISFSKVTVTEMYSVMIRESRFKEALDFASRYNLDKDEVLKARWLHSDGDTHEIDSYLAKIKDQAFVLSECVNKVGPTEAALRALLSFGLRITDHYKFSGLDNSREGSTWDSRIIRLRLLRHRDMLETFLGINMGRYSAEEYSKFRSMPLVETAIALAESGKIGALNLIFKRHPYTISSKILRVLSAIPETVAVQTYSQLLPGKSPPSVVILRDGDWVECEQMVSYISNCPTQLDKIGEIKTEILVKLSTGFSWPSVAELCDWYKNRARDIDCLSGQLENCLATIELACQKGIVELQPFFDDIKCLYQVVYSNELNEFIMNLVTWEDLPGYEKFKIILKGVKEDTVVQRLEENAIPFMKKRFHLISSSHEHKQEESYLVRWLKEVAAEHDLSICLAVVENGCGESPIYGLFKDLAEMIETAVHCIYMCNATNQWNTMSSILSKLLHKTKREKSLLASEEECNLKDAKQALGSSVVSYDEMQHMCADILSALGNGPDDFYHYDSVPYELNNVKYLDMLEKRLKVAEGHVEVGRLFAYYQVPKPTHFFLSAHLDEKNVKQLIRLLLSKFGRRQPVRSDNEWANMWRDLKLFQEKAFPFLDSEYMLAEFIRGLLKAGKFSLARNYLGGTSAVSLSTEKAENLVIQAAREYFFSASTLSGNEIWKARECLNLLPNSKNVQAETDIIDALTVRLPYLGVTILPVQFRQVKDPMEIIRMVITSQTGAYLHFEEIIDVAKLLGLRSEEEVAAVEEAIAREAVVNGDLQLAFDICLNLTKKSHGAVWDLCAAIARGPPLDNLDSATREKLLGFSLSHCDEESVGELLNAWKELDVHGKFEKLMITTGTNPPNVLIDGCSITSLPVQSVQDILDLRDDGGHDRHKDHVEIVKEMLSKVCLNLSNGDAHTWESILVDNRKFLSFAVLELPWLLKLSNNELQDGENQTSRTDHTSRRYRFSTKVEAAISIIYWLAVNGLAPNDNLIMILAKSIMEPPVDEEFDVLGCSVLLNLMDPFNGVKIVEEELKRRECYQEISSIMSIGMLYSSLNNSKKECSTPEQRRNLLLHKFHEKFTSDNKDDLDQIDIANTTFWREWKSKLEEEKQLADQARMLKQILPDIDTSLFLSGDADYIKRVVFSFVDSVKLEKKHILKEAVKIAETYGLQRTEVLLRFLACSLVSEYWDNNDILNEISEFREDIVRSAKGVIDMIYSDVYPEIDGYNKQRLSYIYGILSACHSYLKRTGEIELRYPEHVHTHKLEPFQYYKVLEEECKKVSFIDGLNYKNIAGLDNLNFEHFNEEVCKNIRASTITALADMVQALVSMYVDVLAKGLISRQGVYKHYVLGLLASLEGRSEARSNCTDSEKLQAVLCEIELNYDSCREYIQALPATDISYIVGRYCTLCFPSNLARSHPQEPSWKKPLATLLTFWSKLVDDIPGESIDASSYEMTNYLNSNRLSLCMGAFRQLLINDEITVHQGWDAISMYVKDCLKSGMMMEISCFCRAMILSGCNFEAVVEVYYGGQGQLESESADQINSLDLLELYNTAIEECLSDMIEGSCEYRILFHQLLSSLSQSTGKHTGIQEMVRSGVWGKLIRFSEDMQQESQLRVYALQLMQCITGRNLKTLPNEIVSQVEPWESWYEHGTGAAIADESINSSSSITGTLVALRSTQMVTVFLADANITPENLATLDSAVSCFLHLSEHASAANVAVLEAVLEEWEQLFSPKEEHVPPHESPKETSDWSDGWDDGWEALPEELESPKNKQESAPLSIHPLHSCWMEIIRKRVELGELHKVIELLDRASSKHSVFLEEEEAHSLVELVSALDCFMALKVVLLLPYEALRLQCLQMVEVKMREGTVSTSSNADDRELLALVLSSGTIQKITTEEAYSKLFSYLCHLVGNLARSFQTDLLMQWNDQAMSKSDGSLLFGRILFPCFISELVLRGQYLLAGFVISRWMHTHPSLGLMDIAETSVQRFLQGQVTQAEQPEGGDASFTDDEVSVKHTISTLRLKLVSLLQAALSALPNQEV</sequence>
<feature type="domain" description="Sec39" evidence="6">
    <location>
        <begin position="591"/>
        <end position="1210"/>
    </location>
</feature>
<dbReference type="PANTHER" id="PTHR15922:SF2">
    <property type="entry name" value="NBAS SUBUNIT OF NRZ TETHERING COMPLEX"/>
    <property type="match status" value="1"/>
</dbReference>
<dbReference type="GO" id="GO:0000149">
    <property type="term" value="F:SNARE binding"/>
    <property type="evidence" value="ECO:0007669"/>
    <property type="project" value="TreeGrafter"/>
</dbReference>
<keyword evidence="4" id="KW-0653">Protein transport</keyword>
<protein>
    <recommendedName>
        <fullName evidence="6">Sec39 domain-containing protein</fullName>
    </recommendedName>
</protein>
<feature type="region of interest" description="Disordered" evidence="5">
    <location>
        <begin position="2152"/>
        <end position="2172"/>
    </location>
</feature>
<evidence type="ECO:0000256" key="2">
    <source>
        <dbReference type="ARBA" id="ARBA00022448"/>
    </source>
</evidence>
<evidence type="ECO:0000313" key="7">
    <source>
        <dbReference type="EMBL" id="PAN38458.1"/>
    </source>
</evidence>
<gene>
    <name evidence="7" type="ORF">PAHAL_7G173500</name>
</gene>
<dbReference type="EMBL" id="CM008052">
    <property type="protein sequence ID" value="PAN38458.1"/>
    <property type="molecule type" value="Genomic_DNA"/>
</dbReference>
<dbReference type="PANTHER" id="PTHR15922">
    <property type="entry name" value="NEUROBLASTOMA-AMPLIFIED SEQUENCE"/>
    <property type="match status" value="1"/>
</dbReference>
<dbReference type="InterPro" id="IPR036322">
    <property type="entry name" value="WD40_repeat_dom_sf"/>
</dbReference>
<dbReference type="GO" id="GO:0070939">
    <property type="term" value="C:Dsl1/NZR complex"/>
    <property type="evidence" value="ECO:0007669"/>
    <property type="project" value="TreeGrafter"/>
</dbReference>
<organism evidence="7">
    <name type="scientific">Panicum hallii</name>
    <dbReference type="NCBI Taxonomy" id="206008"/>
    <lineage>
        <taxon>Eukaryota</taxon>
        <taxon>Viridiplantae</taxon>
        <taxon>Streptophyta</taxon>
        <taxon>Embryophyta</taxon>
        <taxon>Tracheophyta</taxon>
        <taxon>Spermatophyta</taxon>
        <taxon>Magnoliopsida</taxon>
        <taxon>Liliopsida</taxon>
        <taxon>Poales</taxon>
        <taxon>Poaceae</taxon>
        <taxon>PACMAD clade</taxon>
        <taxon>Panicoideae</taxon>
        <taxon>Panicodae</taxon>
        <taxon>Paniceae</taxon>
        <taxon>Panicinae</taxon>
        <taxon>Panicum</taxon>
        <taxon>Panicum sect. Panicum</taxon>
    </lineage>
</organism>
<reference evidence="7" key="1">
    <citation type="submission" date="2018-04" db="EMBL/GenBank/DDBJ databases">
        <title>WGS assembly of Panicum hallii.</title>
        <authorList>
            <person name="Lovell J."/>
            <person name="Jenkins J."/>
            <person name="Lowry D."/>
            <person name="Mamidi S."/>
            <person name="Sreedasyam A."/>
            <person name="Weng X."/>
            <person name="Barry K."/>
            <person name="Bonette J."/>
            <person name="Campitelli B."/>
            <person name="Daum C."/>
            <person name="Gordon S."/>
            <person name="Gould B."/>
            <person name="Lipzen A."/>
            <person name="Macqueen A."/>
            <person name="Palacio-Mejia J."/>
            <person name="Plott C."/>
            <person name="Shakirov E."/>
            <person name="Shu S."/>
            <person name="Yoshinaga Y."/>
            <person name="Zane M."/>
            <person name="Rokhsar D."/>
            <person name="Grimwood J."/>
            <person name="Schmutz J."/>
            <person name="Juenger T."/>
        </authorList>
    </citation>
    <scope>NUCLEOTIDE SEQUENCE [LARGE SCALE GENOMIC DNA]</scope>
    <source>
        <strain evidence="7">FIL2</strain>
    </source>
</reference>
<dbReference type="GO" id="GO:0006890">
    <property type="term" value="P:retrograde vesicle-mediated transport, Golgi to endoplasmic reticulum"/>
    <property type="evidence" value="ECO:0007669"/>
    <property type="project" value="InterPro"/>
</dbReference>
<keyword evidence="2" id="KW-0813">Transport</keyword>
<dbReference type="Gramene" id="PAN38458">
    <property type="protein sequence ID" value="PAN38458"/>
    <property type="gene ID" value="PAHAL_7G173500"/>
</dbReference>
<dbReference type="Pfam" id="PF08314">
    <property type="entry name" value="Sec39"/>
    <property type="match status" value="1"/>
</dbReference>
<feature type="compositionally biased region" description="Polar residues" evidence="5">
    <location>
        <begin position="407"/>
        <end position="427"/>
    </location>
</feature>
<dbReference type="Proteomes" id="UP000243499">
    <property type="component" value="Chromosome 7"/>
</dbReference>
<evidence type="ECO:0000256" key="1">
    <source>
        <dbReference type="ARBA" id="ARBA00004240"/>
    </source>
</evidence>
<evidence type="ECO:0000256" key="3">
    <source>
        <dbReference type="ARBA" id="ARBA00022824"/>
    </source>
</evidence>
<dbReference type="SUPFAM" id="SSF50978">
    <property type="entry name" value="WD40 repeat-like"/>
    <property type="match status" value="1"/>
</dbReference>
<accession>A0A2S3I7Y9</accession>
<feature type="compositionally biased region" description="Basic and acidic residues" evidence="5">
    <location>
        <begin position="2152"/>
        <end position="2167"/>
    </location>
</feature>
<evidence type="ECO:0000256" key="4">
    <source>
        <dbReference type="ARBA" id="ARBA00022927"/>
    </source>
</evidence>
<comment type="subcellular location">
    <subcellularLocation>
        <location evidence="1">Endoplasmic reticulum</location>
    </subcellularLocation>
</comment>
<keyword evidence="3" id="KW-0256">Endoplasmic reticulum</keyword>
<name>A0A2S3I7Y9_9POAL</name>
<dbReference type="GO" id="GO:0015031">
    <property type="term" value="P:protein transport"/>
    <property type="evidence" value="ECO:0007669"/>
    <property type="project" value="UniProtKB-KW"/>
</dbReference>
<feature type="region of interest" description="Disordered" evidence="5">
    <location>
        <begin position="407"/>
        <end position="428"/>
    </location>
</feature>
<dbReference type="InterPro" id="IPR013244">
    <property type="entry name" value="Sec39_domain"/>
</dbReference>
<evidence type="ECO:0000259" key="6">
    <source>
        <dbReference type="Pfam" id="PF08314"/>
    </source>
</evidence>
<evidence type="ECO:0000256" key="5">
    <source>
        <dbReference type="SAM" id="MobiDB-lite"/>
    </source>
</evidence>
<proteinExistence type="predicted"/>